<sequence>MHHCIWSLVVVCIVLTPVEELCWVHMVQSLQFIPLFVTMF</sequence>
<keyword evidence="1" id="KW-0732">Signal</keyword>
<feature type="chain" id="PRO_5002043122" evidence="1">
    <location>
        <begin position="21"/>
        <end position="40"/>
    </location>
</feature>
<dbReference type="AlphaFoldDB" id="A0A0A9CEA2"/>
<dbReference type="EMBL" id="GBRH01228048">
    <property type="protein sequence ID" value="JAD69847.1"/>
    <property type="molecule type" value="Transcribed_RNA"/>
</dbReference>
<feature type="signal peptide" evidence="1">
    <location>
        <begin position="1"/>
        <end position="20"/>
    </location>
</feature>
<name>A0A0A9CEA2_ARUDO</name>
<reference evidence="2" key="2">
    <citation type="journal article" date="2015" name="Data Brief">
        <title>Shoot transcriptome of the giant reed, Arundo donax.</title>
        <authorList>
            <person name="Barrero R.A."/>
            <person name="Guerrero F.D."/>
            <person name="Moolhuijzen P."/>
            <person name="Goolsby J.A."/>
            <person name="Tidwell J."/>
            <person name="Bellgard S.E."/>
            <person name="Bellgard M.I."/>
        </authorList>
    </citation>
    <scope>NUCLEOTIDE SEQUENCE</scope>
    <source>
        <tissue evidence="2">Shoot tissue taken approximately 20 cm above the soil surface</tissue>
    </source>
</reference>
<evidence type="ECO:0000313" key="2">
    <source>
        <dbReference type="EMBL" id="JAD69847.1"/>
    </source>
</evidence>
<protein>
    <submittedName>
        <fullName evidence="2">Uncharacterized protein</fullName>
    </submittedName>
</protein>
<organism evidence="2">
    <name type="scientific">Arundo donax</name>
    <name type="common">Giant reed</name>
    <name type="synonym">Donax arundinaceus</name>
    <dbReference type="NCBI Taxonomy" id="35708"/>
    <lineage>
        <taxon>Eukaryota</taxon>
        <taxon>Viridiplantae</taxon>
        <taxon>Streptophyta</taxon>
        <taxon>Embryophyta</taxon>
        <taxon>Tracheophyta</taxon>
        <taxon>Spermatophyta</taxon>
        <taxon>Magnoliopsida</taxon>
        <taxon>Liliopsida</taxon>
        <taxon>Poales</taxon>
        <taxon>Poaceae</taxon>
        <taxon>PACMAD clade</taxon>
        <taxon>Arundinoideae</taxon>
        <taxon>Arundineae</taxon>
        <taxon>Arundo</taxon>
    </lineage>
</organism>
<reference evidence="2" key="1">
    <citation type="submission" date="2014-09" db="EMBL/GenBank/DDBJ databases">
        <authorList>
            <person name="Magalhaes I.L.F."/>
            <person name="Oliveira U."/>
            <person name="Santos F.R."/>
            <person name="Vidigal T.H.D.A."/>
            <person name="Brescovit A.D."/>
            <person name="Santos A.J."/>
        </authorList>
    </citation>
    <scope>NUCLEOTIDE SEQUENCE</scope>
    <source>
        <tissue evidence="2">Shoot tissue taken approximately 20 cm above the soil surface</tissue>
    </source>
</reference>
<proteinExistence type="predicted"/>
<evidence type="ECO:0000256" key="1">
    <source>
        <dbReference type="SAM" id="SignalP"/>
    </source>
</evidence>
<accession>A0A0A9CEA2</accession>